<organism evidence="1 2">
    <name type="scientific">Sorangium cellulosum (strain So ce56)</name>
    <name type="common">Polyangium cellulosum (strain So ce56)</name>
    <dbReference type="NCBI Taxonomy" id="448385"/>
    <lineage>
        <taxon>Bacteria</taxon>
        <taxon>Pseudomonadati</taxon>
        <taxon>Myxococcota</taxon>
        <taxon>Polyangia</taxon>
        <taxon>Polyangiales</taxon>
        <taxon>Polyangiaceae</taxon>
        <taxon>Sorangium</taxon>
    </lineage>
</organism>
<dbReference type="STRING" id="448385.sce6367"/>
<dbReference type="EMBL" id="AM746676">
    <property type="protein sequence ID" value="CAN96534.1"/>
    <property type="molecule type" value="Genomic_DNA"/>
</dbReference>
<dbReference type="Proteomes" id="UP000002139">
    <property type="component" value="Chromosome"/>
</dbReference>
<name>A9GK53_SORC5</name>
<keyword evidence="2" id="KW-1185">Reference proteome</keyword>
<sequence length="87" mass="9455">MTGRSQADGRSGLSSKPFLVIQMLASLYIEEGWRRGARLALRYPSCTRTSCILTGRMAWSAGDAIASSQTERLDDAPVLVGQCDQFA</sequence>
<evidence type="ECO:0000313" key="1">
    <source>
        <dbReference type="EMBL" id="CAN96534.1"/>
    </source>
</evidence>
<evidence type="ECO:0000313" key="2">
    <source>
        <dbReference type="Proteomes" id="UP000002139"/>
    </source>
</evidence>
<dbReference type="HOGENOM" id="CLU_2481652_0_0_7"/>
<dbReference type="AlphaFoldDB" id="A9GK53"/>
<reference evidence="1 2" key="1">
    <citation type="journal article" date="2007" name="Nat. Biotechnol.">
        <title>Complete genome sequence of the myxobacterium Sorangium cellulosum.</title>
        <authorList>
            <person name="Schneiker S."/>
            <person name="Perlova O."/>
            <person name="Kaiser O."/>
            <person name="Gerth K."/>
            <person name="Alici A."/>
            <person name="Altmeyer M.O."/>
            <person name="Bartels D."/>
            <person name="Bekel T."/>
            <person name="Beyer S."/>
            <person name="Bode E."/>
            <person name="Bode H.B."/>
            <person name="Bolten C.J."/>
            <person name="Choudhuri J.V."/>
            <person name="Doss S."/>
            <person name="Elnakady Y.A."/>
            <person name="Frank B."/>
            <person name="Gaigalat L."/>
            <person name="Goesmann A."/>
            <person name="Groeger C."/>
            <person name="Gross F."/>
            <person name="Jelsbak L."/>
            <person name="Jelsbak L."/>
            <person name="Kalinowski J."/>
            <person name="Kegler C."/>
            <person name="Knauber T."/>
            <person name="Konietzny S."/>
            <person name="Kopp M."/>
            <person name="Krause L."/>
            <person name="Krug D."/>
            <person name="Linke B."/>
            <person name="Mahmud T."/>
            <person name="Martinez-Arias R."/>
            <person name="McHardy A.C."/>
            <person name="Merai M."/>
            <person name="Meyer F."/>
            <person name="Mormann S."/>
            <person name="Munoz-Dorado J."/>
            <person name="Perez J."/>
            <person name="Pradella S."/>
            <person name="Rachid S."/>
            <person name="Raddatz G."/>
            <person name="Rosenau F."/>
            <person name="Rueckert C."/>
            <person name="Sasse F."/>
            <person name="Scharfe M."/>
            <person name="Schuster S.C."/>
            <person name="Suen G."/>
            <person name="Treuner-Lange A."/>
            <person name="Velicer G.J."/>
            <person name="Vorholter F.-J."/>
            <person name="Weissman K.J."/>
            <person name="Welch R.D."/>
            <person name="Wenzel S.C."/>
            <person name="Whitworth D.E."/>
            <person name="Wilhelm S."/>
            <person name="Wittmann C."/>
            <person name="Bloecker H."/>
            <person name="Puehler A."/>
            <person name="Mueller R."/>
        </authorList>
    </citation>
    <scope>NUCLEOTIDE SEQUENCE [LARGE SCALE GENOMIC DNA]</scope>
    <source>
        <strain evidence="2">So ce56</strain>
    </source>
</reference>
<gene>
    <name evidence="1" type="ordered locus">sce6367</name>
</gene>
<protein>
    <submittedName>
        <fullName evidence="1">Uncharacterized protein</fullName>
    </submittedName>
</protein>
<accession>A9GK53</accession>
<proteinExistence type="predicted"/>
<dbReference type="KEGG" id="scl:sce6367"/>